<feature type="signal peptide" evidence="5">
    <location>
        <begin position="1"/>
        <end position="19"/>
    </location>
</feature>
<keyword evidence="8" id="KW-1185">Reference proteome</keyword>
<name>A0ABT6Y627_9BACT</name>
<dbReference type="Proteomes" id="UP001236507">
    <property type="component" value="Unassembled WGS sequence"/>
</dbReference>
<evidence type="ECO:0000256" key="3">
    <source>
        <dbReference type="ARBA" id="ARBA00023157"/>
    </source>
</evidence>
<comment type="subcellular location">
    <subcellularLocation>
        <location evidence="1">Cell envelope</location>
    </subcellularLocation>
</comment>
<evidence type="ECO:0000256" key="1">
    <source>
        <dbReference type="ARBA" id="ARBA00004196"/>
    </source>
</evidence>
<dbReference type="EMBL" id="JASHIF010000004">
    <property type="protein sequence ID" value="MDI9858909.1"/>
    <property type="molecule type" value="Genomic_DNA"/>
</dbReference>
<dbReference type="InterPro" id="IPR036249">
    <property type="entry name" value="Thioredoxin-like_sf"/>
</dbReference>
<keyword evidence="3" id="KW-1015">Disulfide bond</keyword>
<proteinExistence type="predicted"/>
<keyword evidence="4" id="KW-0676">Redox-active center</keyword>
<dbReference type="PANTHER" id="PTHR42852">
    <property type="entry name" value="THIOL:DISULFIDE INTERCHANGE PROTEIN DSBE"/>
    <property type="match status" value="1"/>
</dbReference>
<organism evidence="7 8">
    <name type="scientific">Flectobacillus roseus</name>
    <dbReference type="NCBI Taxonomy" id="502259"/>
    <lineage>
        <taxon>Bacteria</taxon>
        <taxon>Pseudomonadati</taxon>
        <taxon>Bacteroidota</taxon>
        <taxon>Cytophagia</taxon>
        <taxon>Cytophagales</taxon>
        <taxon>Flectobacillaceae</taxon>
        <taxon>Flectobacillus</taxon>
    </lineage>
</organism>
<keyword evidence="5" id="KW-0732">Signal</keyword>
<keyword evidence="2" id="KW-0201">Cytochrome c-type biogenesis</keyword>
<dbReference type="Gene3D" id="3.40.30.10">
    <property type="entry name" value="Glutaredoxin"/>
    <property type="match status" value="1"/>
</dbReference>
<dbReference type="SUPFAM" id="SSF52833">
    <property type="entry name" value="Thioredoxin-like"/>
    <property type="match status" value="1"/>
</dbReference>
<accession>A0ABT6Y627</accession>
<reference evidence="7 8" key="1">
    <citation type="submission" date="2023-05" db="EMBL/GenBank/DDBJ databases">
        <title>Novel species of genus Flectobacillus isolated from stream in China.</title>
        <authorList>
            <person name="Lu H."/>
        </authorList>
    </citation>
    <scope>NUCLEOTIDE SEQUENCE [LARGE SCALE GENOMIC DNA]</scope>
    <source>
        <strain evidence="7 8">KCTC 42575</strain>
    </source>
</reference>
<dbReference type="InterPro" id="IPR050553">
    <property type="entry name" value="Thioredoxin_ResA/DsbE_sf"/>
</dbReference>
<sequence length="482" mass="54954">MKKILSVLILLCCSLGTRAQQSVVSLELTNTGKDTLYLSYDPLFLGAKVRKDFFVAASGISDAIQFGIADEGIVDLSFRGKVFHLYLERGNQVKVKIDGKDWPKSLQIEGSMNAENTFLQQFNEKFADNFNATKVFAQMAEIPIDSWEMTLFDAKKAQSDFYKKATGLEKFSPKFKQYIENQIRWNYWNYLLAYPIVKGNTNTALTKVMALPNTLVADLDTKKMQDDALLSDSYRSFLSYYVTYFNSKAHDFEKYKDQSKSMTDKHNFAREHLPLLSYQYYLAYLLYNNCDKVLPSVARNTFAALSVSSTADAWSKVIKEKCGVVLGAKDAEIAKVLEAKDGSFRAVNLKGDSVSLSSLKGKILYIDFWATWCKPCIEEFPYSKKLMQSIPSKFQKDIAFLYISVDDTEELWKKGVEKHVLMDGLNLFSKGGWYSEAAKRFKLQAIPRYLIINKKGEIVYENAKRPSDPRTLGELIQLLEEK</sequence>
<dbReference type="CDD" id="cd02966">
    <property type="entry name" value="TlpA_like_family"/>
    <property type="match status" value="1"/>
</dbReference>
<dbReference type="InterPro" id="IPR013766">
    <property type="entry name" value="Thioredoxin_domain"/>
</dbReference>
<gene>
    <name evidence="7" type="ORF">QM524_06800</name>
</gene>
<dbReference type="Pfam" id="PF08534">
    <property type="entry name" value="Redoxin"/>
    <property type="match status" value="1"/>
</dbReference>
<dbReference type="RefSeq" id="WP_283343986.1">
    <property type="nucleotide sequence ID" value="NZ_JASHIF010000004.1"/>
</dbReference>
<evidence type="ECO:0000256" key="2">
    <source>
        <dbReference type="ARBA" id="ARBA00022748"/>
    </source>
</evidence>
<evidence type="ECO:0000259" key="6">
    <source>
        <dbReference type="PROSITE" id="PS51352"/>
    </source>
</evidence>
<evidence type="ECO:0000313" key="8">
    <source>
        <dbReference type="Proteomes" id="UP001236507"/>
    </source>
</evidence>
<evidence type="ECO:0000313" key="7">
    <source>
        <dbReference type="EMBL" id="MDI9858909.1"/>
    </source>
</evidence>
<dbReference type="InterPro" id="IPR013740">
    <property type="entry name" value="Redoxin"/>
</dbReference>
<evidence type="ECO:0000256" key="5">
    <source>
        <dbReference type="SAM" id="SignalP"/>
    </source>
</evidence>
<dbReference type="PANTHER" id="PTHR42852:SF6">
    <property type="entry name" value="THIOL:DISULFIDE INTERCHANGE PROTEIN DSBE"/>
    <property type="match status" value="1"/>
</dbReference>
<feature type="chain" id="PRO_5046469565" evidence="5">
    <location>
        <begin position="20"/>
        <end position="482"/>
    </location>
</feature>
<evidence type="ECO:0000256" key="4">
    <source>
        <dbReference type="ARBA" id="ARBA00023284"/>
    </source>
</evidence>
<protein>
    <submittedName>
        <fullName evidence="7">TlpA disulfide reductase family protein</fullName>
    </submittedName>
</protein>
<comment type="caution">
    <text evidence="7">The sequence shown here is derived from an EMBL/GenBank/DDBJ whole genome shotgun (WGS) entry which is preliminary data.</text>
</comment>
<dbReference type="PROSITE" id="PS51352">
    <property type="entry name" value="THIOREDOXIN_2"/>
    <property type="match status" value="1"/>
</dbReference>
<feature type="domain" description="Thioredoxin" evidence="6">
    <location>
        <begin position="335"/>
        <end position="482"/>
    </location>
</feature>